<dbReference type="EMBL" id="CAXDID020000007">
    <property type="protein sequence ID" value="CAL5976842.1"/>
    <property type="molecule type" value="Genomic_DNA"/>
</dbReference>
<evidence type="ECO:0000313" key="2">
    <source>
        <dbReference type="EMBL" id="CAL5976842.1"/>
    </source>
</evidence>
<dbReference type="AlphaFoldDB" id="A0AA86UNV2"/>
<protein>
    <submittedName>
        <fullName evidence="2">Hypothetical_protein</fullName>
    </submittedName>
</protein>
<name>A0AA86UNV2_9EUKA</name>
<reference evidence="2 3" key="2">
    <citation type="submission" date="2024-07" db="EMBL/GenBank/DDBJ databases">
        <authorList>
            <person name="Akdeniz Z."/>
        </authorList>
    </citation>
    <scope>NUCLEOTIDE SEQUENCE [LARGE SCALE GENOMIC DNA]</scope>
</reference>
<evidence type="ECO:0000313" key="1">
    <source>
        <dbReference type="EMBL" id="CAI9962289.1"/>
    </source>
</evidence>
<proteinExistence type="predicted"/>
<keyword evidence="3" id="KW-1185">Reference proteome</keyword>
<dbReference type="Proteomes" id="UP001642409">
    <property type="component" value="Unassembled WGS sequence"/>
</dbReference>
<sequence>MLQIFLLRQLKMLQIQQIFLINLESIIFRTKDLVHGGILNSINLLVLLLHGQEMKLFQQKLYAAPMNSCAIFNKSQFIYRNVNNQDDDIGVVQQYSDPIISNLHKFSLLEARYGYEIFLSFKSYISHFLKEVGLKLKKLICRLTIQ</sequence>
<gene>
    <name evidence="2" type="ORF">HINF_LOCUS4018</name>
    <name evidence="1" type="ORF">HINF_LOCUS49934</name>
</gene>
<dbReference type="EMBL" id="CATOUU010000952">
    <property type="protein sequence ID" value="CAI9962289.1"/>
    <property type="molecule type" value="Genomic_DNA"/>
</dbReference>
<evidence type="ECO:0000313" key="3">
    <source>
        <dbReference type="Proteomes" id="UP001642409"/>
    </source>
</evidence>
<comment type="caution">
    <text evidence="1">The sequence shown here is derived from an EMBL/GenBank/DDBJ whole genome shotgun (WGS) entry which is preliminary data.</text>
</comment>
<organism evidence="1">
    <name type="scientific">Hexamita inflata</name>
    <dbReference type="NCBI Taxonomy" id="28002"/>
    <lineage>
        <taxon>Eukaryota</taxon>
        <taxon>Metamonada</taxon>
        <taxon>Diplomonadida</taxon>
        <taxon>Hexamitidae</taxon>
        <taxon>Hexamitinae</taxon>
        <taxon>Hexamita</taxon>
    </lineage>
</organism>
<accession>A0AA86UNV2</accession>
<reference evidence="1" key="1">
    <citation type="submission" date="2023-06" db="EMBL/GenBank/DDBJ databases">
        <authorList>
            <person name="Kurt Z."/>
        </authorList>
    </citation>
    <scope>NUCLEOTIDE SEQUENCE</scope>
</reference>